<accession>A0A315VPT7</accession>
<dbReference type="AlphaFoldDB" id="A0A315VPT7"/>
<feature type="compositionally biased region" description="Acidic residues" evidence="1">
    <location>
        <begin position="34"/>
        <end position="44"/>
    </location>
</feature>
<evidence type="ECO:0000256" key="1">
    <source>
        <dbReference type="SAM" id="MobiDB-lite"/>
    </source>
</evidence>
<feature type="region of interest" description="Disordered" evidence="1">
    <location>
        <begin position="31"/>
        <end position="51"/>
    </location>
</feature>
<proteinExistence type="predicted"/>
<dbReference type="EMBL" id="NHOQ01001254">
    <property type="protein sequence ID" value="PWA25536.1"/>
    <property type="molecule type" value="Genomic_DNA"/>
</dbReference>
<organism evidence="2 3">
    <name type="scientific">Gambusia affinis</name>
    <name type="common">Western mosquitofish</name>
    <name type="synonym">Heterandria affinis</name>
    <dbReference type="NCBI Taxonomy" id="33528"/>
    <lineage>
        <taxon>Eukaryota</taxon>
        <taxon>Metazoa</taxon>
        <taxon>Chordata</taxon>
        <taxon>Craniata</taxon>
        <taxon>Vertebrata</taxon>
        <taxon>Euteleostomi</taxon>
        <taxon>Actinopterygii</taxon>
        <taxon>Neopterygii</taxon>
        <taxon>Teleostei</taxon>
        <taxon>Neoteleostei</taxon>
        <taxon>Acanthomorphata</taxon>
        <taxon>Ovalentaria</taxon>
        <taxon>Atherinomorphae</taxon>
        <taxon>Cyprinodontiformes</taxon>
        <taxon>Poeciliidae</taxon>
        <taxon>Poeciliinae</taxon>
        <taxon>Gambusia</taxon>
    </lineage>
</organism>
<sequence>MLLEDNIVTFVKNELKNIQKVLSPNYTECLESQRDDDEVLENEDKEQRRSSREAVMKITMNFLMKMNQEELADHLQ</sequence>
<gene>
    <name evidence="2" type="ORF">CCH79_00021075</name>
</gene>
<evidence type="ECO:0000313" key="2">
    <source>
        <dbReference type="EMBL" id="PWA25536.1"/>
    </source>
</evidence>
<dbReference type="Proteomes" id="UP000250572">
    <property type="component" value="Unassembled WGS sequence"/>
</dbReference>
<comment type="caution">
    <text evidence="2">The sequence shown here is derived from an EMBL/GenBank/DDBJ whole genome shotgun (WGS) entry which is preliminary data.</text>
</comment>
<reference evidence="2 3" key="1">
    <citation type="journal article" date="2018" name="G3 (Bethesda)">
        <title>A High-Quality Reference Genome for the Invasive Mosquitofish Gambusia affinis Using a Chicago Library.</title>
        <authorList>
            <person name="Hoffberg S.L."/>
            <person name="Troendle N.J."/>
            <person name="Glenn T.C."/>
            <person name="Mahmud O."/>
            <person name="Louha S."/>
            <person name="Chalopin D."/>
            <person name="Bennetzen J.L."/>
            <person name="Mauricio R."/>
        </authorList>
    </citation>
    <scope>NUCLEOTIDE SEQUENCE [LARGE SCALE GENOMIC DNA]</scope>
    <source>
        <strain evidence="2">NE01/NJP1002.9</strain>
        <tissue evidence="2">Muscle</tissue>
    </source>
</reference>
<protein>
    <submittedName>
        <fullName evidence="2">Uncharacterized protein</fullName>
    </submittedName>
</protein>
<feature type="non-terminal residue" evidence="2">
    <location>
        <position position="76"/>
    </location>
</feature>
<evidence type="ECO:0000313" key="3">
    <source>
        <dbReference type="Proteomes" id="UP000250572"/>
    </source>
</evidence>
<name>A0A315VPT7_GAMAF</name>
<keyword evidence="3" id="KW-1185">Reference proteome</keyword>